<evidence type="ECO:0000313" key="3">
    <source>
        <dbReference type="Proteomes" id="UP000646827"/>
    </source>
</evidence>
<organism evidence="2 3">
    <name type="scientific">Circinella minor</name>
    <dbReference type="NCBI Taxonomy" id="1195481"/>
    <lineage>
        <taxon>Eukaryota</taxon>
        <taxon>Fungi</taxon>
        <taxon>Fungi incertae sedis</taxon>
        <taxon>Mucoromycota</taxon>
        <taxon>Mucoromycotina</taxon>
        <taxon>Mucoromycetes</taxon>
        <taxon>Mucorales</taxon>
        <taxon>Lichtheimiaceae</taxon>
        <taxon>Circinella</taxon>
    </lineage>
</organism>
<feature type="region of interest" description="Disordered" evidence="1">
    <location>
        <begin position="343"/>
        <end position="384"/>
    </location>
</feature>
<feature type="compositionally biased region" description="Low complexity" evidence="1">
    <location>
        <begin position="75"/>
        <end position="99"/>
    </location>
</feature>
<dbReference type="AlphaFoldDB" id="A0A8H7VR91"/>
<dbReference type="Proteomes" id="UP000646827">
    <property type="component" value="Unassembled WGS sequence"/>
</dbReference>
<feature type="compositionally biased region" description="Polar residues" evidence="1">
    <location>
        <begin position="413"/>
        <end position="456"/>
    </location>
</feature>
<proteinExistence type="predicted"/>
<feature type="compositionally biased region" description="Polar residues" evidence="1">
    <location>
        <begin position="100"/>
        <end position="112"/>
    </location>
</feature>
<name>A0A8H7VR91_9FUNG</name>
<accession>A0A8H7VR91</accession>
<feature type="region of interest" description="Disordered" evidence="1">
    <location>
        <begin position="47"/>
        <end position="150"/>
    </location>
</feature>
<keyword evidence="3" id="KW-1185">Reference proteome</keyword>
<evidence type="ECO:0000256" key="1">
    <source>
        <dbReference type="SAM" id="MobiDB-lite"/>
    </source>
</evidence>
<evidence type="ECO:0000313" key="2">
    <source>
        <dbReference type="EMBL" id="KAG2224109.1"/>
    </source>
</evidence>
<feature type="compositionally biased region" description="Acidic residues" evidence="1">
    <location>
        <begin position="343"/>
        <end position="360"/>
    </location>
</feature>
<dbReference type="OrthoDB" id="2291053at2759"/>
<protein>
    <submittedName>
        <fullName evidence="2">Uncharacterized protein</fullName>
    </submittedName>
</protein>
<sequence length="726" mass="80873">MPYGRNNNKNVEEEELIEVSSPACYMGLVDWDYGFDNFFSKDIANRRRSCQKPESKQLKLETQAEEDKNTGTSGTSSTPCHNNNSSTSNSSNTNSCGNNQGNATTLATSTSSEPQQPKQQQDQQQQQQQEQQQQPPDQKETNKQQQKQQDSIENFSILSSTVITAPIGTQTNREHNNDIFEIKKDGDGTTEEFSDYFGDGVNGDEWTEGAIFDDEDDDFGELTEFKENEDHNKDTCGSDLLNAWEKVLTQVYLDDTTITGDCHDEWISPHGPKSIRHYVLEEAHESVHSKVTWTSVTYSMDQDTGIARVKWPHSKIEEMYLHALDCERLQTTAPFVPAMLSVENEDDESSSDDYDYDYDNDNTILPSTPIPELPQTPSSISYAQTSTVPTSIKSPLFGGFSFSKLLPRLSTTSLPRSDFSTPTSATSTQRYSIESIPRTSDSTGTTSPDKNLSRTASPIPYNAMTSPSLSPSSIIIPEGNVQTESFNTTISSPTTRFYQNESIIPKSSIHAKRYSMPVTTNNNSNDNKVILPTWKSNVHDDTERTKEENQPPHPQQQQQRRRPMTMIDTTLANKSFSILDLDDVNNTTIISTPPPSSRSFSFTPLVPTPTRATSFVPLVPTPTRGTTLPMTPKMDEQWGTNEGIGEKTGNLHDLIIGSIDSQQQKHDLPSPLLCGAQKEDSDMEFGEFTEAVDDGFGDFVLSDGQEQEDEWGDWNGCNTTTAITSH</sequence>
<feature type="compositionally biased region" description="Basic and acidic residues" evidence="1">
    <location>
        <begin position="539"/>
        <end position="550"/>
    </location>
</feature>
<comment type="caution">
    <text evidence="2">The sequence shown here is derived from an EMBL/GenBank/DDBJ whole genome shotgun (WGS) entry which is preliminary data.</text>
</comment>
<feature type="region of interest" description="Disordered" evidence="1">
    <location>
        <begin position="413"/>
        <end position="470"/>
    </location>
</feature>
<gene>
    <name evidence="2" type="ORF">INT45_004990</name>
</gene>
<feature type="compositionally biased region" description="Polar residues" evidence="1">
    <location>
        <begin position="375"/>
        <end position="384"/>
    </location>
</feature>
<feature type="region of interest" description="Disordered" evidence="1">
    <location>
        <begin position="539"/>
        <end position="563"/>
    </location>
</feature>
<feature type="compositionally biased region" description="Low complexity" evidence="1">
    <location>
        <begin position="113"/>
        <end position="136"/>
    </location>
</feature>
<feature type="region of interest" description="Disordered" evidence="1">
    <location>
        <begin position="613"/>
        <end position="634"/>
    </location>
</feature>
<reference evidence="2 3" key="1">
    <citation type="submission" date="2020-12" db="EMBL/GenBank/DDBJ databases">
        <title>Metabolic potential, ecology and presence of endohyphal bacteria is reflected in genomic diversity of Mucoromycotina.</title>
        <authorList>
            <person name="Muszewska A."/>
            <person name="Okrasinska A."/>
            <person name="Steczkiewicz K."/>
            <person name="Drgas O."/>
            <person name="Orlowska M."/>
            <person name="Perlinska-Lenart U."/>
            <person name="Aleksandrzak-Piekarczyk T."/>
            <person name="Szatraj K."/>
            <person name="Zielenkiewicz U."/>
            <person name="Pilsyk S."/>
            <person name="Malc E."/>
            <person name="Mieczkowski P."/>
            <person name="Kruszewska J.S."/>
            <person name="Biernat P."/>
            <person name="Pawlowska J."/>
        </authorList>
    </citation>
    <scope>NUCLEOTIDE SEQUENCE [LARGE SCALE GENOMIC DNA]</scope>
    <source>
        <strain evidence="2 3">CBS 142.35</strain>
    </source>
</reference>
<dbReference type="EMBL" id="JAEPRB010000049">
    <property type="protein sequence ID" value="KAG2224109.1"/>
    <property type="molecule type" value="Genomic_DNA"/>
</dbReference>